<dbReference type="STRING" id="1214573.A0A0G2FM42"/>
<dbReference type="Gene3D" id="3.90.180.10">
    <property type="entry name" value="Medium-chain alcohol dehydrogenases, catalytic domain"/>
    <property type="match status" value="2"/>
</dbReference>
<evidence type="ECO:0000256" key="3">
    <source>
        <dbReference type="ARBA" id="ARBA00023002"/>
    </source>
</evidence>
<dbReference type="InterPro" id="IPR036291">
    <property type="entry name" value="NAD(P)-bd_dom_sf"/>
</dbReference>
<feature type="region of interest" description="Disordered" evidence="4">
    <location>
        <begin position="285"/>
        <end position="308"/>
    </location>
</feature>
<protein>
    <submittedName>
        <fullName evidence="5">Uncharacterized protein</fullName>
    </submittedName>
</protein>
<evidence type="ECO:0000313" key="6">
    <source>
        <dbReference type="Proteomes" id="UP000034680"/>
    </source>
</evidence>
<dbReference type="GO" id="GO:0046872">
    <property type="term" value="F:metal ion binding"/>
    <property type="evidence" value="ECO:0007669"/>
    <property type="project" value="UniProtKB-KW"/>
</dbReference>
<reference evidence="5 6" key="2">
    <citation type="submission" date="2015-05" db="EMBL/GenBank/DDBJ databases">
        <authorList>
            <person name="Morales-Cruz A."/>
            <person name="Amrine K.C."/>
            <person name="Cantu D."/>
        </authorList>
    </citation>
    <scope>NUCLEOTIDE SEQUENCE [LARGE SCALE GENOMIC DNA]</scope>
    <source>
        <strain evidence="5">DA912</strain>
    </source>
</reference>
<evidence type="ECO:0000256" key="1">
    <source>
        <dbReference type="ARBA" id="ARBA00022723"/>
    </source>
</evidence>
<dbReference type="SUPFAM" id="SSF50129">
    <property type="entry name" value="GroES-like"/>
    <property type="match status" value="1"/>
</dbReference>
<dbReference type="AlphaFoldDB" id="A0A0G2FM42"/>
<dbReference type="Proteomes" id="UP000034680">
    <property type="component" value="Unassembled WGS sequence"/>
</dbReference>
<keyword evidence="6" id="KW-1185">Reference proteome</keyword>
<accession>A0A0G2FM42</accession>
<dbReference type="Gene3D" id="3.40.50.720">
    <property type="entry name" value="NAD(P)-binding Rossmann-like Domain"/>
    <property type="match status" value="1"/>
</dbReference>
<evidence type="ECO:0000313" key="5">
    <source>
        <dbReference type="EMBL" id="KKY35111.1"/>
    </source>
</evidence>
<comment type="caution">
    <text evidence="5">The sequence shown here is derived from an EMBL/GenBank/DDBJ whole genome shotgun (WGS) entry which is preliminary data.</text>
</comment>
<organism evidence="5 6">
    <name type="scientific">Diaporthe ampelina</name>
    <dbReference type="NCBI Taxonomy" id="1214573"/>
    <lineage>
        <taxon>Eukaryota</taxon>
        <taxon>Fungi</taxon>
        <taxon>Dikarya</taxon>
        <taxon>Ascomycota</taxon>
        <taxon>Pezizomycotina</taxon>
        <taxon>Sordariomycetes</taxon>
        <taxon>Sordariomycetidae</taxon>
        <taxon>Diaporthales</taxon>
        <taxon>Diaporthaceae</taxon>
        <taxon>Diaporthe</taxon>
    </lineage>
</organism>
<proteinExistence type="predicted"/>
<dbReference type="GO" id="GO:0016616">
    <property type="term" value="F:oxidoreductase activity, acting on the CH-OH group of donors, NAD or NADP as acceptor"/>
    <property type="evidence" value="ECO:0007669"/>
    <property type="project" value="InterPro"/>
</dbReference>
<dbReference type="PANTHER" id="PTHR42683">
    <property type="entry name" value="ALDEHYDE REDUCTASE"/>
    <property type="match status" value="1"/>
</dbReference>
<evidence type="ECO:0000256" key="2">
    <source>
        <dbReference type="ARBA" id="ARBA00022833"/>
    </source>
</evidence>
<dbReference type="InterPro" id="IPR011032">
    <property type="entry name" value="GroES-like_sf"/>
</dbReference>
<keyword evidence="3" id="KW-0560">Oxidoreductase</keyword>
<evidence type="ECO:0000256" key="4">
    <source>
        <dbReference type="SAM" id="MobiDB-lite"/>
    </source>
</evidence>
<name>A0A0G2FM42_9PEZI</name>
<feature type="compositionally biased region" description="Polar residues" evidence="4">
    <location>
        <begin position="1"/>
        <end position="22"/>
    </location>
</feature>
<dbReference type="EMBL" id="LCUC01000172">
    <property type="protein sequence ID" value="KKY35111.1"/>
    <property type="molecule type" value="Genomic_DNA"/>
</dbReference>
<keyword evidence="2" id="KW-0862">Zinc</keyword>
<dbReference type="InterPro" id="IPR047109">
    <property type="entry name" value="CAD-like"/>
</dbReference>
<sequence>MSATTQVSSSTALGVSGPTLSLTGAGEQKPTRPLTRDEAVGFEVDSPDTWADFHKRRAHPLRRLGRPALPPMRRPCAPSPPPPPTEFIGLVTRVGPKVTLHKLDTYGAVWPDTAHVTKGGYSSHIRVHEHYFFPVPAGLPTAAAGAHDVGVGGLGHLAVMLARAMGADEVWAFMLDRSLDADARGLGATGVIVMGDEGVQGGGAHRHTFDLILNSASSSVNCAPFLPLLGVHGRWISVSMPAREDRGTEVSTWTKIENGCLIGASHLGSRQEALEMLRLAADKGVRDVGRGRHQQGGAQGRDREVSQE</sequence>
<feature type="region of interest" description="Disordered" evidence="4">
    <location>
        <begin position="1"/>
        <end position="41"/>
    </location>
</feature>
<dbReference type="OrthoDB" id="1879366at2759"/>
<gene>
    <name evidence="5" type="ORF">UCDDA912_g04904</name>
</gene>
<dbReference type="SUPFAM" id="SSF51735">
    <property type="entry name" value="NAD(P)-binding Rossmann-fold domains"/>
    <property type="match status" value="1"/>
</dbReference>
<reference evidence="5 6" key="1">
    <citation type="submission" date="2015-05" db="EMBL/GenBank/DDBJ databases">
        <title>Distinctive expansion of gene families associated with plant cell wall degradation and secondary metabolism in the genomes of grapevine trunk pathogens.</title>
        <authorList>
            <person name="Lawrence D.P."/>
            <person name="Travadon R."/>
            <person name="Rolshausen P.E."/>
            <person name="Baumgartner K."/>
        </authorList>
    </citation>
    <scope>NUCLEOTIDE SEQUENCE [LARGE SCALE GENOMIC DNA]</scope>
    <source>
        <strain evidence="5">DA912</strain>
    </source>
</reference>
<keyword evidence="1" id="KW-0479">Metal-binding</keyword>